<evidence type="ECO:0000313" key="1">
    <source>
        <dbReference type="EMBL" id="KAJ0053114.1"/>
    </source>
</evidence>
<dbReference type="Proteomes" id="UP001163603">
    <property type="component" value="Chromosome 1"/>
</dbReference>
<protein>
    <submittedName>
        <fullName evidence="1">Uncharacterized protein</fullName>
    </submittedName>
</protein>
<name>A0ACC0ZLS4_9ROSI</name>
<reference evidence="2" key="1">
    <citation type="journal article" date="2023" name="G3 (Bethesda)">
        <title>Genome assembly and association tests identify interacting loci associated with vigor, precocity, and sex in interspecific pistachio rootstocks.</title>
        <authorList>
            <person name="Palmer W."/>
            <person name="Jacygrad E."/>
            <person name="Sagayaradj S."/>
            <person name="Cavanaugh K."/>
            <person name="Han R."/>
            <person name="Bertier L."/>
            <person name="Beede B."/>
            <person name="Kafkas S."/>
            <person name="Golino D."/>
            <person name="Preece J."/>
            <person name="Michelmore R."/>
        </authorList>
    </citation>
    <scope>NUCLEOTIDE SEQUENCE [LARGE SCALE GENOMIC DNA]</scope>
</reference>
<organism evidence="1 2">
    <name type="scientific">Pistacia integerrima</name>
    <dbReference type="NCBI Taxonomy" id="434235"/>
    <lineage>
        <taxon>Eukaryota</taxon>
        <taxon>Viridiplantae</taxon>
        <taxon>Streptophyta</taxon>
        <taxon>Embryophyta</taxon>
        <taxon>Tracheophyta</taxon>
        <taxon>Spermatophyta</taxon>
        <taxon>Magnoliopsida</taxon>
        <taxon>eudicotyledons</taxon>
        <taxon>Gunneridae</taxon>
        <taxon>Pentapetalae</taxon>
        <taxon>rosids</taxon>
        <taxon>malvids</taxon>
        <taxon>Sapindales</taxon>
        <taxon>Anacardiaceae</taxon>
        <taxon>Pistacia</taxon>
    </lineage>
</organism>
<gene>
    <name evidence="1" type="ORF">Pint_03186</name>
</gene>
<sequence length="184" mass="21310">MVYITSWDEFVERSVQLYRADPQSTRYCMKYRHCDGKLVLKVTDNKEARTRFALSFILLSLRFMSVVCFLRAMNIMFPLEKCKPRTKKLALVITVKRILNLVLLPCKAKPCACIHICMPEPTDLHVFECLKFKTDQAQDAKKMEKLNNIFFALMARGPDVNISEITGKEQMEAQPAKKGRGRKQ</sequence>
<comment type="caution">
    <text evidence="1">The sequence shown here is derived from an EMBL/GenBank/DDBJ whole genome shotgun (WGS) entry which is preliminary data.</text>
</comment>
<dbReference type="EMBL" id="CM047736">
    <property type="protein sequence ID" value="KAJ0053114.1"/>
    <property type="molecule type" value="Genomic_DNA"/>
</dbReference>
<proteinExistence type="predicted"/>
<keyword evidence="2" id="KW-1185">Reference proteome</keyword>
<evidence type="ECO:0000313" key="2">
    <source>
        <dbReference type="Proteomes" id="UP001163603"/>
    </source>
</evidence>
<accession>A0ACC0ZLS4</accession>